<feature type="compositionally biased region" description="Basic and acidic residues" evidence="1">
    <location>
        <begin position="104"/>
        <end position="122"/>
    </location>
</feature>
<feature type="compositionally biased region" description="Basic and acidic residues" evidence="1">
    <location>
        <begin position="84"/>
        <end position="96"/>
    </location>
</feature>
<dbReference type="Proteomes" id="UP001066276">
    <property type="component" value="Chromosome 2_1"/>
</dbReference>
<keyword evidence="3" id="KW-1185">Reference proteome</keyword>
<dbReference type="AlphaFoldDB" id="A0AAV7VC96"/>
<accession>A0AAV7VC96</accession>
<evidence type="ECO:0000256" key="1">
    <source>
        <dbReference type="SAM" id="MobiDB-lite"/>
    </source>
</evidence>
<evidence type="ECO:0000313" key="2">
    <source>
        <dbReference type="EMBL" id="KAJ1199190.1"/>
    </source>
</evidence>
<comment type="caution">
    <text evidence="2">The sequence shown here is derived from an EMBL/GenBank/DDBJ whole genome shotgun (WGS) entry which is preliminary data.</text>
</comment>
<name>A0AAV7VC96_PLEWA</name>
<protein>
    <submittedName>
        <fullName evidence="2">Uncharacterized protein</fullName>
    </submittedName>
</protein>
<feature type="region of interest" description="Disordered" evidence="1">
    <location>
        <begin position="84"/>
        <end position="122"/>
    </location>
</feature>
<feature type="region of interest" description="Disordered" evidence="1">
    <location>
        <begin position="32"/>
        <end position="62"/>
    </location>
</feature>
<evidence type="ECO:0000313" key="3">
    <source>
        <dbReference type="Proteomes" id="UP001066276"/>
    </source>
</evidence>
<dbReference type="EMBL" id="JANPWB010000003">
    <property type="protein sequence ID" value="KAJ1199190.1"/>
    <property type="molecule type" value="Genomic_DNA"/>
</dbReference>
<gene>
    <name evidence="2" type="ORF">NDU88_003028</name>
</gene>
<proteinExistence type="predicted"/>
<organism evidence="2 3">
    <name type="scientific">Pleurodeles waltl</name>
    <name type="common">Iberian ribbed newt</name>
    <dbReference type="NCBI Taxonomy" id="8319"/>
    <lineage>
        <taxon>Eukaryota</taxon>
        <taxon>Metazoa</taxon>
        <taxon>Chordata</taxon>
        <taxon>Craniata</taxon>
        <taxon>Vertebrata</taxon>
        <taxon>Euteleostomi</taxon>
        <taxon>Amphibia</taxon>
        <taxon>Batrachia</taxon>
        <taxon>Caudata</taxon>
        <taxon>Salamandroidea</taxon>
        <taxon>Salamandridae</taxon>
        <taxon>Pleurodelinae</taxon>
        <taxon>Pleurodeles</taxon>
    </lineage>
</organism>
<reference evidence="2" key="1">
    <citation type="journal article" date="2022" name="bioRxiv">
        <title>Sequencing and chromosome-scale assembly of the giantPleurodeles waltlgenome.</title>
        <authorList>
            <person name="Brown T."/>
            <person name="Elewa A."/>
            <person name="Iarovenko S."/>
            <person name="Subramanian E."/>
            <person name="Araus A.J."/>
            <person name="Petzold A."/>
            <person name="Susuki M."/>
            <person name="Suzuki K.-i.T."/>
            <person name="Hayashi T."/>
            <person name="Toyoda A."/>
            <person name="Oliveira C."/>
            <person name="Osipova E."/>
            <person name="Leigh N.D."/>
            <person name="Simon A."/>
            <person name="Yun M.H."/>
        </authorList>
    </citation>
    <scope>NUCLEOTIDE SEQUENCE</scope>
    <source>
        <strain evidence="2">20211129_DDA</strain>
        <tissue evidence="2">Liver</tissue>
    </source>
</reference>
<sequence length="122" mass="13481">MEHKTSSKGVRLSCPAWRRILRELHSRQPANCILPDRAAPPENPGGLRCGEEPPHAAGEVNRTGRLSLPRALLTSKWRDTVEPCRAQEKIQHEARALESPSLAPERKSGEPAEESGPGRHET</sequence>